<name>L1QM49_9CLOT</name>
<proteinExistence type="inferred from homology"/>
<evidence type="ECO:0000313" key="10">
    <source>
        <dbReference type="Proteomes" id="UP000010420"/>
    </source>
</evidence>
<feature type="transmembrane region" description="Helical" evidence="7">
    <location>
        <begin position="255"/>
        <end position="272"/>
    </location>
</feature>
<evidence type="ECO:0000256" key="3">
    <source>
        <dbReference type="ARBA" id="ARBA00022475"/>
    </source>
</evidence>
<feature type="transmembrane region" description="Helical" evidence="7">
    <location>
        <begin position="160"/>
        <end position="179"/>
    </location>
</feature>
<feature type="transmembrane region" description="Helical" evidence="7">
    <location>
        <begin position="45"/>
        <end position="69"/>
    </location>
</feature>
<feature type="transmembrane region" description="Helical" evidence="7">
    <location>
        <begin position="12"/>
        <end position="30"/>
    </location>
</feature>
<dbReference type="GO" id="GO:0016413">
    <property type="term" value="F:O-acetyltransferase activity"/>
    <property type="evidence" value="ECO:0007669"/>
    <property type="project" value="TreeGrafter"/>
</dbReference>
<feature type="transmembrane region" description="Helical" evidence="7">
    <location>
        <begin position="315"/>
        <end position="336"/>
    </location>
</feature>
<feature type="transmembrane region" description="Helical" evidence="7">
    <location>
        <begin position="199"/>
        <end position="221"/>
    </location>
</feature>
<evidence type="ECO:0000313" key="9">
    <source>
        <dbReference type="EMBL" id="EKY29011.1"/>
    </source>
</evidence>
<dbReference type="AlphaFoldDB" id="L1QM49"/>
<comment type="subcellular location">
    <subcellularLocation>
        <location evidence="1">Cell membrane</location>
        <topology evidence="1">Multi-pass membrane protein</topology>
    </subcellularLocation>
</comment>
<feature type="transmembrane region" description="Helical" evidence="7">
    <location>
        <begin position="90"/>
        <end position="112"/>
    </location>
</feature>
<comment type="caution">
    <text evidence="9">The sequence shown here is derived from an EMBL/GenBank/DDBJ whole genome shotgun (WGS) entry which is preliminary data.</text>
</comment>
<keyword evidence="4 7" id="KW-0812">Transmembrane</keyword>
<evidence type="ECO:0000259" key="8">
    <source>
        <dbReference type="Pfam" id="PF01757"/>
    </source>
</evidence>
<dbReference type="HOGENOM" id="CLU_061965_0_0_9"/>
<dbReference type="eggNOG" id="COG1835">
    <property type="taxonomic scope" value="Bacteria"/>
</dbReference>
<dbReference type="RefSeq" id="WP_005210386.1">
    <property type="nucleotide sequence ID" value="NZ_KB291607.1"/>
</dbReference>
<feature type="transmembrane region" description="Helical" evidence="7">
    <location>
        <begin position="233"/>
        <end position="249"/>
    </location>
</feature>
<dbReference type="PANTHER" id="PTHR40074:SF2">
    <property type="entry name" value="O-ACETYLTRANSFERASE WECH"/>
    <property type="match status" value="1"/>
</dbReference>
<comment type="similarity">
    <text evidence="2">Belongs to the acyltransferase 3 family.</text>
</comment>
<dbReference type="OrthoDB" id="9807022at2"/>
<keyword evidence="6 7" id="KW-0472">Membrane</keyword>
<feature type="domain" description="Acyltransferase 3" evidence="8">
    <location>
        <begin position="8"/>
        <end position="332"/>
    </location>
</feature>
<evidence type="ECO:0000256" key="1">
    <source>
        <dbReference type="ARBA" id="ARBA00004651"/>
    </source>
</evidence>
<evidence type="ECO:0000256" key="4">
    <source>
        <dbReference type="ARBA" id="ARBA00022692"/>
    </source>
</evidence>
<dbReference type="Proteomes" id="UP000010420">
    <property type="component" value="Unassembled WGS sequence"/>
</dbReference>
<evidence type="ECO:0000256" key="2">
    <source>
        <dbReference type="ARBA" id="ARBA00007400"/>
    </source>
</evidence>
<organism evidence="9 10">
    <name type="scientific">Clostridium celatum DSM 1785</name>
    <dbReference type="NCBI Taxonomy" id="545697"/>
    <lineage>
        <taxon>Bacteria</taxon>
        <taxon>Bacillati</taxon>
        <taxon>Bacillota</taxon>
        <taxon>Clostridia</taxon>
        <taxon>Eubacteriales</taxon>
        <taxon>Clostridiaceae</taxon>
        <taxon>Clostridium</taxon>
    </lineage>
</organism>
<accession>L1QM49</accession>
<protein>
    <recommendedName>
        <fullName evidence="8">Acyltransferase 3 domain-containing protein</fullName>
    </recommendedName>
</protein>
<feature type="transmembrane region" description="Helical" evidence="7">
    <location>
        <begin position="132"/>
        <end position="153"/>
    </location>
</feature>
<sequence>MELTKNQIKITKGIAISFMLLLHLFCTKTYEGLYTPLIFIGDIPLVYYLALFGDCCVAIYCFCSGYGLFISYKNNKEKYIKNNLIRILKLYVNYWIILFMFVVLLGFISGQVNKYPGDLKTFLLTFTAISPAYNGAWWFVTTYIILVLLSPIINKIIVKYNSIIIMTISFVFYVVAYVQRIKGIIVFDNEVLNWSIRQVALFGTSQLPFIVGAIFAHKKIYSKLYNIANNIKYKNILGVILIALMIIAHGFVETLFVAVFTGIAFICIFNLMDKPKWLNKLLDYLGNHSTNMWLTHMFFYMIYFKKLVFAPKYSFLIFPWLVILCLVSSYLINLIYNPIIKLLNKKILVNKENKILYN</sequence>
<dbReference type="Pfam" id="PF01757">
    <property type="entry name" value="Acyl_transf_3"/>
    <property type="match status" value="1"/>
</dbReference>
<keyword evidence="3" id="KW-1003">Cell membrane</keyword>
<dbReference type="STRING" id="545697.HMPREF0216_00370"/>
<evidence type="ECO:0000256" key="5">
    <source>
        <dbReference type="ARBA" id="ARBA00022989"/>
    </source>
</evidence>
<dbReference type="PANTHER" id="PTHR40074">
    <property type="entry name" value="O-ACETYLTRANSFERASE WECH"/>
    <property type="match status" value="1"/>
</dbReference>
<feature type="transmembrane region" description="Helical" evidence="7">
    <location>
        <begin position="284"/>
        <end position="303"/>
    </location>
</feature>
<dbReference type="GO" id="GO:0009246">
    <property type="term" value="P:enterobacterial common antigen biosynthetic process"/>
    <property type="evidence" value="ECO:0007669"/>
    <property type="project" value="TreeGrafter"/>
</dbReference>
<dbReference type="EMBL" id="AMEZ01000013">
    <property type="protein sequence ID" value="EKY29011.1"/>
    <property type="molecule type" value="Genomic_DNA"/>
</dbReference>
<dbReference type="InterPro" id="IPR002656">
    <property type="entry name" value="Acyl_transf_3_dom"/>
</dbReference>
<keyword evidence="10" id="KW-1185">Reference proteome</keyword>
<dbReference type="PATRIC" id="fig|545697.3.peg.362"/>
<evidence type="ECO:0000256" key="6">
    <source>
        <dbReference type="ARBA" id="ARBA00023136"/>
    </source>
</evidence>
<dbReference type="GO" id="GO:0005886">
    <property type="term" value="C:plasma membrane"/>
    <property type="evidence" value="ECO:0007669"/>
    <property type="project" value="UniProtKB-SubCell"/>
</dbReference>
<keyword evidence="5 7" id="KW-1133">Transmembrane helix</keyword>
<gene>
    <name evidence="9" type="ORF">HMPREF0216_00370</name>
</gene>
<evidence type="ECO:0000256" key="7">
    <source>
        <dbReference type="SAM" id="Phobius"/>
    </source>
</evidence>
<reference evidence="9 10" key="1">
    <citation type="submission" date="2012-05" db="EMBL/GenBank/DDBJ databases">
        <authorList>
            <person name="Weinstock G."/>
            <person name="Sodergren E."/>
            <person name="Lobos E.A."/>
            <person name="Fulton L."/>
            <person name="Fulton R."/>
            <person name="Courtney L."/>
            <person name="Fronick C."/>
            <person name="O'Laughlin M."/>
            <person name="Godfrey J."/>
            <person name="Wilson R.M."/>
            <person name="Miner T."/>
            <person name="Farmer C."/>
            <person name="Delehaunty K."/>
            <person name="Cordes M."/>
            <person name="Minx P."/>
            <person name="Tomlinson C."/>
            <person name="Chen J."/>
            <person name="Wollam A."/>
            <person name="Pepin K.H."/>
            <person name="Bhonagiri V."/>
            <person name="Zhang X."/>
            <person name="Suruliraj S."/>
            <person name="Warren W."/>
            <person name="Mitreva M."/>
            <person name="Mardis E.R."/>
            <person name="Wilson R.K."/>
        </authorList>
    </citation>
    <scope>NUCLEOTIDE SEQUENCE [LARGE SCALE GENOMIC DNA]</scope>
    <source>
        <strain evidence="9 10">DSM 1785</strain>
    </source>
</reference>